<dbReference type="AlphaFoldDB" id="A0AAV8TUM2"/>
<evidence type="ECO:0000313" key="3">
    <source>
        <dbReference type="Proteomes" id="UP001159364"/>
    </source>
</evidence>
<dbReference type="Proteomes" id="UP001159364">
    <property type="component" value="Linkage Group LG03"/>
</dbReference>
<evidence type="ECO:0000256" key="1">
    <source>
        <dbReference type="SAM" id="Coils"/>
    </source>
</evidence>
<sequence>MVEFLILMVALDKIWFTPLGKFMDERDAAIREKLSNVKDTSKEVKQLEEQLAEVMRALGLHLKFSSITLILGNMKVEETTMIMSLRESPWKYVVEGYVMLASRISKICLPTHWLICPRTAT</sequence>
<dbReference type="InterPro" id="IPR050059">
    <property type="entry name" value="ATP_synthase_B_chain"/>
</dbReference>
<comment type="caution">
    <text evidence="2">The sequence shown here is derived from an EMBL/GenBank/DDBJ whole genome shotgun (WGS) entry which is preliminary data.</text>
</comment>
<accession>A0AAV8TUM2</accession>
<protein>
    <submittedName>
        <fullName evidence="2">Uncharacterized protein</fullName>
    </submittedName>
</protein>
<name>A0AAV8TUM2_9ROSI</name>
<gene>
    <name evidence="2" type="ORF">K2173_009007</name>
</gene>
<organism evidence="2 3">
    <name type="scientific">Erythroxylum novogranatense</name>
    <dbReference type="NCBI Taxonomy" id="1862640"/>
    <lineage>
        <taxon>Eukaryota</taxon>
        <taxon>Viridiplantae</taxon>
        <taxon>Streptophyta</taxon>
        <taxon>Embryophyta</taxon>
        <taxon>Tracheophyta</taxon>
        <taxon>Spermatophyta</taxon>
        <taxon>Magnoliopsida</taxon>
        <taxon>eudicotyledons</taxon>
        <taxon>Gunneridae</taxon>
        <taxon>Pentapetalae</taxon>
        <taxon>rosids</taxon>
        <taxon>fabids</taxon>
        <taxon>Malpighiales</taxon>
        <taxon>Erythroxylaceae</taxon>
        <taxon>Erythroxylum</taxon>
    </lineage>
</organism>
<dbReference type="PANTHER" id="PTHR33445">
    <property type="entry name" value="ATP SYNTHASE SUBUNIT B', CHLOROPLASTIC"/>
    <property type="match status" value="1"/>
</dbReference>
<dbReference type="PANTHER" id="PTHR33445:SF2">
    <property type="entry name" value="ATP SYNTHASE SUBUNIT B', CHLOROPLASTIC"/>
    <property type="match status" value="1"/>
</dbReference>
<proteinExistence type="predicted"/>
<reference evidence="2 3" key="1">
    <citation type="submission" date="2021-09" db="EMBL/GenBank/DDBJ databases">
        <title>Genomic insights and catalytic innovation underlie evolution of tropane alkaloids biosynthesis.</title>
        <authorList>
            <person name="Wang Y.-J."/>
            <person name="Tian T."/>
            <person name="Huang J.-P."/>
            <person name="Huang S.-X."/>
        </authorList>
    </citation>
    <scope>NUCLEOTIDE SEQUENCE [LARGE SCALE GENOMIC DNA]</scope>
    <source>
        <strain evidence="2">KIB-2018</strain>
        <tissue evidence="2">Leaf</tissue>
    </source>
</reference>
<keyword evidence="1" id="KW-0175">Coiled coil</keyword>
<evidence type="ECO:0000313" key="2">
    <source>
        <dbReference type="EMBL" id="KAJ8769925.1"/>
    </source>
</evidence>
<dbReference type="GO" id="GO:0046961">
    <property type="term" value="F:proton-transporting ATPase activity, rotational mechanism"/>
    <property type="evidence" value="ECO:0007669"/>
    <property type="project" value="TreeGrafter"/>
</dbReference>
<keyword evidence="3" id="KW-1185">Reference proteome</keyword>
<feature type="coiled-coil region" evidence="1">
    <location>
        <begin position="30"/>
        <end position="57"/>
    </location>
</feature>
<dbReference type="EMBL" id="JAIWQS010000003">
    <property type="protein sequence ID" value="KAJ8769925.1"/>
    <property type="molecule type" value="Genomic_DNA"/>
</dbReference>
<dbReference type="CDD" id="cd06503">
    <property type="entry name" value="ATP-synt_Fo_b"/>
    <property type="match status" value="1"/>
</dbReference>